<proteinExistence type="predicted"/>
<feature type="chain" id="PRO_5027019621" description="FlgD Ig-like domain-containing protein" evidence="1">
    <location>
        <begin position="26"/>
        <end position="155"/>
    </location>
</feature>
<dbReference type="Proteomes" id="UP000480151">
    <property type="component" value="Unassembled WGS sequence"/>
</dbReference>
<sequence>MTNKFMRIIGAGALSISLITGVASAVSANDNTASKEGDKVINITPFAIQQSVLNWDLTNNTVADPHTSWTVQIGYPNINMYLKNTGSNSFRVEVKHNTKGTVIFNETIAADGIGRNYINNDSNPLVPSGTYTVTVYGGTAVPKGTVVLKASDTPW</sequence>
<keyword evidence="3" id="KW-1185">Reference proteome</keyword>
<evidence type="ECO:0000313" key="3">
    <source>
        <dbReference type="Proteomes" id="UP000480151"/>
    </source>
</evidence>
<evidence type="ECO:0008006" key="4">
    <source>
        <dbReference type="Google" id="ProtNLM"/>
    </source>
</evidence>
<gene>
    <name evidence="2" type="ORF">G5B47_17910</name>
</gene>
<organism evidence="2 3">
    <name type="scientific">Paenibacillus apii</name>
    <dbReference type="NCBI Taxonomy" id="1850370"/>
    <lineage>
        <taxon>Bacteria</taxon>
        <taxon>Bacillati</taxon>
        <taxon>Bacillota</taxon>
        <taxon>Bacilli</taxon>
        <taxon>Bacillales</taxon>
        <taxon>Paenibacillaceae</taxon>
        <taxon>Paenibacillus</taxon>
    </lineage>
</organism>
<protein>
    <recommendedName>
        <fullName evidence="4">FlgD Ig-like domain-containing protein</fullName>
    </recommendedName>
</protein>
<feature type="signal peptide" evidence="1">
    <location>
        <begin position="1"/>
        <end position="25"/>
    </location>
</feature>
<evidence type="ECO:0000313" key="2">
    <source>
        <dbReference type="EMBL" id="NGM84289.1"/>
    </source>
</evidence>
<name>A0A6M1PLE9_9BACL</name>
<comment type="caution">
    <text evidence="2">The sequence shown here is derived from an EMBL/GenBank/DDBJ whole genome shotgun (WGS) entry which is preliminary data.</text>
</comment>
<accession>A0A6M1PLE9</accession>
<dbReference type="EMBL" id="JAAKGU010000009">
    <property type="protein sequence ID" value="NGM84289.1"/>
    <property type="molecule type" value="Genomic_DNA"/>
</dbReference>
<reference evidence="2 3" key="1">
    <citation type="submission" date="2020-02" db="EMBL/GenBank/DDBJ databases">
        <authorList>
            <person name="Gao J."/>
            <person name="Sun J."/>
        </authorList>
    </citation>
    <scope>NUCLEOTIDE SEQUENCE [LARGE SCALE GENOMIC DNA]</scope>
    <source>
        <strain evidence="2 3">7124</strain>
    </source>
</reference>
<keyword evidence="1" id="KW-0732">Signal</keyword>
<dbReference type="RefSeq" id="WP_165100896.1">
    <property type="nucleotide sequence ID" value="NZ_JAAKGU010000009.1"/>
</dbReference>
<evidence type="ECO:0000256" key="1">
    <source>
        <dbReference type="SAM" id="SignalP"/>
    </source>
</evidence>
<dbReference type="AlphaFoldDB" id="A0A6M1PLE9"/>